<dbReference type="AlphaFoldDB" id="A0A0A9BQ92"/>
<reference evidence="1" key="1">
    <citation type="submission" date="2014-09" db="EMBL/GenBank/DDBJ databases">
        <authorList>
            <person name="Magalhaes I.L.F."/>
            <person name="Oliveira U."/>
            <person name="Santos F.R."/>
            <person name="Vidigal T.H.D.A."/>
            <person name="Brescovit A.D."/>
            <person name="Santos A.J."/>
        </authorList>
    </citation>
    <scope>NUCLEOTIDE SEQUENCE</scope>
    <source>
        <tissue evidence="1">Shoot tissue taken approximately 20 cm above the soil surface</tissue>
    </source>
</reference>
<evidence type="ECO:0000313" key="1">
    <source>
        <dbReference type="EMBL" id="JAD66109.1"/>
    </source>
</evidence>
<sequence>MLMCHHTVLKYRDMLSFY</sequence>
<name>A0A0A9BQ92_ARUDO</name>
<dbReference type="EMBL" id="GBRH01231786">
    <property type="protein sequence ID" value="JAD66109.1"/>
    <property type="molecule type" value="Transcribed_RNA"/>
</dbReference>
<organism evidence="1">
    <name type="scientific">Arundo donax</name>
    <name type="common">Giant reed</name>
    <name type="synonym">Donax arundinaceus</name>
    <dbReference type="NCBI Taxonomy" id="35708"/>
    <lineage>
        <taxon>Eukaryota</taxon>
        <taxon>Viridiplantae</taxon>
        <taxon>Streptophyta</taxon>
        <taxon>Embryophyta</taxon>
        <taxon>Tracheophyta</taxon>
        <taxon>Spermatophyta</taxon>
        <taxon>Magnoliopsida</taxon>
        <taxon>Liliopsida</taxon>
        <taxon>Poales</taxon>
        <taxon>Poaceae</taxon>
        <taxon>PACMAD clade</taxon>
        <taxon>Arundinoideae</taxon>
        <taxon>Arundineae</taxon>
        <taxon>Arundo</taxon>
    </lineage>
</organism>
<reference evidence="1" key="2">
    <citation type="journal article" date="2015" name="Data Brief">
        <title>Shoot transcriptome of the giant reed, Arundo donax.</title>
        <authorList>
            <person name="Barrero R.A."/>
            <person name="Guerrero F.D."/>
            <person name="Moolhuijzen P."/>
            <person name="Goolsby J.A."/>
            <person name="Tidwell J."/>
            <person name="Bellgard S.E."/>
            <person name="Bellgard M.I."/>
        </authorList>
    </citation>
    <scope>NUCLEOTIDE SEQUENCE</scope>
    <source>
        <tissue evidence="1">Shoot tissue taken approximately 20 cm above the soil surface</tissue>
    </source>
</reference>
<accession>A0A0A9BQ92</accession>
<protein>
    <submittedName>
        <fullName evidence="1">Uncharacterized protein</fullName>
    </submittedName>
</protein>
<proteinExistence type="predicted"/>